<keyword evidence="18 19" id="KW-0472">Membrane</keyword>
<dbReference type="UniPathway" id="UPA00705"/>
<dbReference type="InterPro" id="IPR009056">
    <property type="entry name" value="Cyt_c-like_dom"/>
</dbReference>
<evidence type="ECO:0000259" key="23">
    <source>
        <dbReference type="PROSITE" id="PS51007"/>
    </source>
</evidence>
<evidence type="ECO:0000256" key="3">
    <source>
        <dbReference type="ARBA" id="ARBA00006113"/>
    </source>
</evidence>
<dbReference type="GO" id="GO:0005886">
    <property type="term" value="C:plasma membrane"/>
    <property type="evidence" value="ECO:0007669"/>
    <property type="project" value="UniProtKB-SubCell"/>
</dbReference>
<evidence type="ECO:0000313" key="25">
    <source>
        <dbReference type="Proteomes" id="UP000189177"/>
    </source>
</evidence>
<dbReference type="Pfam" id="PF14715">
    <property type="entry name" value="FixP_N"/>
    <property type="match status" value="1"/>
</dbReference>
<dbReference type="PRINTS" id="PR00605">
    <property type="entry name" value="CYTCHROMECIC"/>
</dbReference>
<evidence type="ECO:0000256" key="5">
    <source>
        <dbReference type="ARBA" id="ARBA00022475"/>
    </source>
</evidence>
<evidence type="ECO:0000256" key="15">
    <source>
        <dbReference type="ARBA" id="ARBA00023002"/>
    </source>
</evidence>
<evidence type="ECO:0000256" key="6">
    <source>
        <dbReference type="ARBA" id="ARBA00022519"/>
    </source>
</evidence>
<keyword evidence="15 19" id="KW-0560">Oxidoreductase</keyword>
<dbReference type="GO" id="GO:0006119">
    <property type="term" value="P:oxidative phosphorylation"/>
    <property type="evidence" value="ECO:0007669"/>
    <property type="project" value="UniProtKB-UniPathway"/>
</dbReference>
<keyword evidence="14 22" id="KW-1133">Transmembrane helix</keyword>
<evidence type="ECO:0000256" key="8">
    <source>
        <dbReference type="ARBA" id="ARBA00022660"/>
    </source>
</evidence>
<dbReference type="PANTHER" id="PTHR33751:SF1">
    <property type="entry name" value="CBB3-TYPE CYTOCHROME C OXIDASE SUBUNIT FIXP"/>
    <property type="match status" value="1"/>
</dbReference>
<feature type="binding site" description="covalent" evidence="21">
    <location>
        <position position="142"/>
    </location>
    <ligand>
        <name>heme c</name>
        <dbReference type="ChEBI" id="CHEBI:61717"/>
        <label>1</label>
    </ligand>
</feature>
<evidence type="ECO:0000256" key="7">
    <source>
        <dbReference type="ARBA" id="ARBA00022617"/>
    </source>
</evidence>
<feature type="binding site" description="covalent" evidence="21">
    <location>
        <position position="229"/>
    </location>
    <ligand>
        <name>heme c</name>
        <dbReference type="ChEBI" id="CHEBI:61717"/>
        <label>2</label>
    </ligand>
</feature>
<evidence type="ECO:0000256" key="21">
    <source>
        <dbReference type="PIRSR" id="PIRSR000006-2"/>
    </source>
</evidence>
<dbReference type="GO" id="GO:1902600">
    <property type="term" value="P:proton transmembrane transport"/>
    <property type="evidence" value="ECO:0007669"/>
    <property type="project" value="UniProtKB-KW"/>
</dbReference>
<evidence type="ECO:0000256" key="2">
    <source>
        <dbReference type="ARBA" id="ARBA00004673"/>
    </source>
</evidence>
<dbReference type="OrthoDB" id="9811281at2"/>
<evidence type="ECO:0000256" key="17">
    <source>
        <dbReference type="ARBA" id="ARBA00023065"/>
    </source>
</evidence>
<keyword evidence="9 22" id="KW-0812">Transmembrane</keyword>
<dbReference type="InterPro" id="IPR008168">
    <property type="entry name" value="Cyt_C_IC"/>
</dbReference>
<evidence type="ECO:0000256" key="22">
    <source>
        <dbReference type="SAM" id="Phobius"/>
    </source>
</evidence>
<evidence type="ECO:0000256" key="4">
    <source>
        <dbReference type="ARBA" id="ARBA00022448"/>
    </source>
</evidence>
<keyword evidence="25" id="KW-1185">Reference proteome</keyword>
<dbReference type="InterPro" id="IPR038414">
    <property type="entry name" value="CcoP_N_sf"/>
</dbReference>
<comment type="subunit">
    <text evidence="19">Component of the cbb3-type cytochrome c oxidase.</text>
</comment>
<dbReference type="PROSITE" id="PS51007">
    <property type="entry name" value="CYTC"/>
    <property type="match status" value="2"/>
</dbReference>
<proteinExistence type="inferred from homology"/>
<dbReference type="STRING" id="252474.B1A74_01280"/>
<keyword evidence="6 19" id="KW-0997">Cell inner membrane</keyword>
<dbReference type="InterPro" id="IPR004678">
    <property type="entry name" value="Cyt_c_oxidase_cbb3_su3"/>
</dbReference>
<keyword evidence="5 19" id="KW-1003">Cell membrane</keyword>
<name>A0A1V3A1V4_9GAMM</name>
<keyword evidence="17 19" id="KW-0406">Ion transport</keyword>
<dbReference type="SUPFAM" id="SSF46626">
    <property type="entry name" value="Cytochrome c"/>
    <property type="match status" value="2"/>
</dbReference>
<feature type="binding site" description="axial binding residue" evidence="20">
    <location>
        <position position="183"/>
    </location>
    <ligand>
        <name>heme c</name>
        <dbReference type="ChEBI" id="CHEBI:61717"/>
        <label>2</label>
    </ligand>
    <ligandPart>
        <name>Fe</name>
        <dbReference type="ChEBI" id="CHEBI:18248"/>
    </ligandPart>
</feature>
<keyword evidence="8 19" id="KW-0679">Respiratory chain</keyword>
<feature type="transmembrane region" description="Helical" evidence="22">
    <location>
        <begin position="35"/>
        <end position="57"/>
    </location>
</feature>
<keyword evidence="16 19" id="KW-0408">Iron</keyword>
<feature type="binding site" description="covalent" evidence="21">
    <location>
        <position position="139"/>
    </location>
    <ligand>
        <name>heme c</name>
        <dbReference type="ChEBI" id="CHEBI:61717"/>
        <label>1</label>
    </ligand>
</feature>
<dbReference type="RefSeq" id="WP_077243545.1">
    <property type="nucleotide sequence ID" value="NZ_MUZR01000004.1"/>
</dbReference>
<dbReference type="AlphaFoldDB" id="A0A1V3A1V4"/>
<dbReference type="GO" id="GO:0016491">
    <property type="term" value="F:oxidoreductase activity"/>
    <property type="evidence" value="ECO:0007669"/>
    <property type="project" value="UniProtKB-KW"/>
</dbReference>
<dbReference type="EMBL" id="MUZR01000004">
    <property type="protein sequence ID" value="OOC11279.1"/>
    <property type="molecule type" value="Genomic_DNA"/>
</dbReference>
<evidence type="ECO:0000256" key="16">
    <source>
        <dbReference type="ARBA" id="ARBA00023004"/>
    </source>
</evidence>
<feature type="binding site" description="axial binding residue" evidence="20">
    <location>
        <position position="143"/>
    </location>
    <ligand>
        <name>heme c</name>
        <dbReference type="ChEBI" id="CHEBI:61717"/>
        <label>1</label>
    </ligand>
    <ligandPart>
        <name>Fe</name>
        <dbReference type="ChEBI" id="CHEBI:18248"/>
    </ligandPart>
</feature>
<evidence type="ECO:0000256" key="19">
    <source>
        <dbReference type="PIRNR" id="PIRNR000006"/>
    </source>
</evidence>
<keyword evidence="7 19" id="KW-0349">Heme</keyword>
<keyword evidence="4 19" id="KW-0813">Transport</keyword>
<evidence type="ECO:0000256" key="18">
    <source>
        <dbReference type="ARBA" id="ARBA00023136"/>
    </source>
</evidence>
<dbReference type="NCBIfam" id="TIGR00782">
    <property type="entry name" value="ccoP"/>
    <property type="match status" value="1"/>
</dbReference>
<evidence type="ECO:0000256" key="20">
    <source>
        <dbReference type="PIRSR" id="PIRSR000006-1"/>
    </source>
</evidence>
<dbReference type="Gene3D" id="6.10.280.130">
    <property type="match status" value="1"/>
</dbReference>
<feature type="binding site" description="axial binding residue" evidence="20">
    <location>
        <position position="283"/>
    </location>
    <ligand>
        <name>heme c</name>
        <dbReference type="ChEBI" id="CHEBI:61717"/>
        <label>1</label>
    </ligand>
    <ligandPart>
        <name>Fe</name>
        <dbReference type="ChEBI" id="CHEBI:18248"/>
    </ligandPart>
</feature>
<protein>
    <recommendedName>
        <fullName evidence="19">Cbb3-type cytochrome c oxidase subunit</fullName>
    </recommendedName>
</protein>
<comment type="cofactor">
    <cofactor evidence="19 21">
        <name>heme c</name>
        <dbReference type="ChEBI" id="CHEBI:61717"/>
    </cofactor>
    <text evidence="19 21">Binds 2 heme C groups per subunit.</text>
</comment>
<keyword evidence="13 19" id="KW-0249">Electron transport</keyword>
<comment type="similarity">
    <text evidence="3 19">Belongs to the CcoP / FixP family.</text>
</comment>
<evidence type="ECO:0000256" key="11">
    <source>
        <dbReference type="ARBA" id="ARBA00022737"/>
    </source>
</evidence>
<keyword evidence="12 19" id="KW-0375">Hydrogen ion transport</keyword>
<evidence type="ECO:0000256" key="9">
    <source>
        <dbReference type="ARBA" id="ARBA00022692"/>
    </source>
</evidence>
<feature type="domain" description="Cytochrome c" evidence="23">
    <location>
        <begin position="121"/>
        <end position="206"/>
    </location>
</feature>
<comment type="pathway">
    <text evidence="2 19">Energy metabolism; oxidative phosphorylation.</text>
</comment>
<evidence type="ECO:0000313" key="24">
    <source>
        <dbReference type="EMBL" id="OOC11279.1"/>
    </source>
</evidence>
<dbReference type="Pfam" id="PF13442">
    <property type="entry name" value="Cytochrome_CBB3"/>
    <property type="match status" value="2"/>
</dbReference>
<keyword evidence="11" id="KW-0677">Repeat</keyword>
<feature type="binding site" description="covalent" evidence="21">
    <location>
        <position position="232"/>
    </location>
    <ligand>
        <name>heme c</name>
        <dbReference type="ChEBI" id="CHEBI:61717"/>
        <label>2</label>
    </ligand>
</feature>
<comment type="caution">
    <text evidence="24">The sequence shown here is derived from an EMBL/GenBank/DDBJ whole genome shotgun (WGS) entry which is preliminary data.</text>
</comment>
<dbReference type="GO" id="GO:0005506">
    <property type="term" value="F:iron ion binding"/>
    <property type="evidence" value="ECO:0007669"/>
    <property type="project" value="InterPro"/>
</dbReference>
<dbReference type="PIRSF" id="PIRSF000006">
    <property type="entry name" value="Cbb3-Cox_fixP"/>
    <property type="match status" value="1"/>
</dbReference>
<evidence type="ECO:0000256" key="13">
    <source>
        <dbReference type="ARBA" id="ARBA00022982"/>
    </source>
</evidence>
<feature type="binding site" description="axial binding residue" evidence="20">
    <location>
        <position position="233"/>
    </location>
    <ligand>
        <name>heme c</name>
        <dbReference type="ChEBI" id="CHEBI:61717"/>
        <label>2</label>
    </ligand>
    <ligandPart>
        <name>Fe</name>
        <dbReference type="ChEBI" id="CHEBI:18248"/>
    </ligandPart>
</feature>
<evidence type="ECO:0000256" key="1">
    <source>
        <dbReference type="ARBA" id="ARBA00004533"/>
    </source>
</evidence>
<dbReference type="GO" id="GO:0009055">
    <property type="term" value="F:electron transfer activity"/>
    <property type="evidence" value="ECO:0007669"/>
    <property type="project" value="InterPro"/>
</dbReference>
<comment type="subcellular location">
    <subcellularLocation>
        <location evidence="1 19">Cell inner membrane</location>
    </subcellularLocation>
</comment>
<dbReference type="InterPro" id="IPR032858">
    <property type="entry name" value="CcoP_N"/>
</dbReference>
<organism evidence="24 25">
    <name type="scientific">Thioalkalivibrio halophilus</name>
    <dbReference type="NCBI Taxonomy" id="252474"/>
    <lineage>
        <taxon>Bacteria</taxon>
        <taxon>Pseudomonadati</taxon>
        <taxon>Pseudomonadota</taxon>
        <taxon>Gammaproteobacteria</taxon>
        <taxon>Chromatiales</taxon>
        <taxon>Ectothiorhodospiraceae</taxon>
        <taxon>Thioalkalivibrio</taxon>
    </lineage>
</organism>
<evidence type="ECO:0000256" key="10">
    <source>
        <dbReference type="ARBA" id="ARBA00022723"/>
    </source>
</evidence>
<reference evidence="24 25" key="1">
    <citation type="submission" date="2017-02" db="EMBL/GenBank/DDBJ databases">
        <title>Genomic diversity within the haloalkaliphilic genus Thioalkalivibrio.</title>
        <authorList>
            <person name="Ahn A.-C."/>
            <person name="Meier-Kolthoff J."/>
            <person name="Overmars L."/>
            <person name="Richter M."/>
            <person name="Woyke T."/>
            <person name="Sorokin D.Y."/>
            <person name="Muyzer G."/>
        </authorList>
    </citation>
    <scope>NUCLEOTIDE SEQUENCE [LARGE SCALE GENOMIC DNA]</scope>
    <source>
        <strain evidence="24 25">HL17</strain>
    </source>
</reference>
<dbReference type="PANTHER" id="PTHR33751">
    <property type="entry name" value="CBB3-TYPE CYTOCHROME C OXIDASE SUBUNIT FIXP"/>
    <property type="match status" value="1"/>
</dbReference>
<feature type="domain" description="Cytochrome c" evidence="23">
    <location>
        <begin position="213"/>
        <end position="306"/>
    </location>
</feature>
<accession>A0A1V3A1V4</accession>
<gene>
    <name evidence="24" type="ORF">B1A74_01280</name>
</gene>
<keyword evidence="10 19" id="KW-0479">Metal-binding</keyword>
<sequence length="310" mass="34344">MSTQDNRKPGQGEVETTGHVWDQDLAEYNNPLPRWWLWGFYATVVFALVYWVLYPAWPIGDTFTKGLASVTYEQDGEEVTTHWNTRALFYRDMQTGEYAVRQRNMLEQVAGMEYAEILQDADAMSFVNAYAQGSFGTWCAACHQVGGAGVIGQYPNLRNDHWKWGGTVEQIEETLVQGRLGYMPGYRGILSDQQLENVSAFVLSMNGYDMDPAAVEAGERIFTGTDGGCFQCHGTGGEGLESQGAPNLTNDIWGLVDVHGAADDGERQRQVARFIGNGAQREMPAFADRLSDEEIKILTAYVHSLGGGQP</sequence>
<dbReference type="Proteomes" id="UP000189177">
    <property type="component" value="Unassembled WGS sequence"/>
</dbReference>
<evidence type="ECO:0000256" key="14">
    <source>
        <dbReference type="ARBA" id="ARBA00022989"/>
    </source>
</evidence>
<dbReference type="InterPro" id="IPR036909">
    <property type="entry name" value="Cyt_c-like_dom_sf"/>
</dbReference>
<evidence type="ECO:0000256" key="12">
    <source>
        <dbReference type="ARBA" id="ARBA00022781"/>
    </source>
</evidence>
<comment type="function">
    <text evidence="19">C-type cytochrome. Part of the cbb3-type cytochrome c oxidase complex.</text>
</comment>
<dbReference type="InterPro" id="IPR050597">
    <property type="entry name" value="Cytochrome_c_Oxidase_Subunit"/>
</dbReference>
<dbReference type="GO" id="GO:0020037">
    <property type="term" value="F:heme binding"/>
    <property type="evidence" value="ECO:0007669"/>
    <property type="project" value="InterPro"/>
</dbReference>
<dbReference type="Gene3D" id="1.10.760.10">
    <property type="entry name" value="Cytochrome c-like domain"/>
    <property type="match status" value="2"/>
</dbReference>